<feature type="active site" description="Proton acceptor" evidence="9">
    <location>
        <position position="114"/>
    </location>
</feature>
<evidence type="ECO:0000313" key="16">
    <source>
        <dbReference type="Proteomes" id="UP000403266"/>
    </source>
</evidence>
<dbReference type="InterPro" id="IPR015884">
    <property type="entry name" value="Malic_enzyme_CS"/>
</dbReference>
<dbReference type="GO" id="GO:0016616">
    <property type="term" value="F:oxidoreductase activity, acting on the CH-OH group of donors, NAD or NADP as acceptor"/>
    <property type="evidence" value="ECO:0007669"/>
    <property type="project" value="InterPro"/>
</dbReference>
<dbReference type="GO" id="GO:0006108">
    <property type="term" value="P:malate metabolic process"/>
    <property type="evidence" value="ECO:0007669"/>
    <property type="project" value="InterPro"/>
</dbReference>
<keyword evidence="11" id="KW-0521">NADP</keyword>
<dbReference type="Gene3D" id="3.40.50.10950">
    <property type="match status" value="1"/>
</dbReference>
<dbReference type="Pfam" id="PF00390">
    <property type="entry name" value="malic"/>
    <property type="match status" value="1"/>
</dbReference>
<keyword evidence="7" id="KW-0560">Oxidoreductase</keyword>
<sequence>MSQEINFKAPAAGASPSESDADELLGKAALDYHRFPTPGKITVLPTKDMTTQRDLALAYSPGVAAACLAIKDDPLEAANLTSRGNLVAVVSNGTAVLGLGNIGALAGKPVMEGKGCLFRKFAGIDVFDIEIDETDPDKLIDIIASLEPTFGGINLEDIKAPECFVIETKLRERMKIPVFHDDQHGTAIVAAAAVLNGLKVVGKRIEDVKLVCSGAGAAAIACLNILVGLGVRKENILITDSKGVVYQGRTEAMDEQKAQYARPTSARTLGEIVEGADIFLGLSAAGVLKPEMVRTMAERPLILALANPDPEIRPELAKEVRPDAIIATGRSDYPNQVNNVLCFPFIFRGALDVGASTINEEMKLAAVRAIAELAQAEQSDVVTAAYGIQDISFGPDYLIPRPFDPRLITKVAPAVAQAAMDSGVATRPLPNLEEYRRSLQRFVYTSGTVMQPVFAAAAASGRKRIVYAEGEDDRVLRAAQVVVDESLATPILVGRPDVIAQKIAALGLRLQPGRDIEIASFDDHDAMADAAEAYYQQRKRHGLSRDVAAAETRRNSTLIGAMLLCGGQADGLLCGTFGAYANHLRYVEEVIGQAEGAHSFAAMGLLQLPRHTVFICDPYIHLDPTAEEIAEMAILAAAELRRFGQTPRIALVSHSNFGTASDPSARKMRDALELINRRAPDLEVEGEMHADAALSRPLLNRIFPDARLSAEANLLIMPNLDAANATFNALKMVAGQGISVGPILLGAAKPVHILTPTATVRGIVNMTALTAVAAGSAPHDN</sequence>
<evidence type="ECO:0000256" key="9">
    <source>
        <dbReference type="PIRSR" id="PIRSR036684-1"/>
    </source>
</evidence>
<dbReference type="PROSITE" id="PS00331">
    <property type="entry name" value="MALIC_ENZYMES"/>
    <property type="match status" value="1"/>
</dbReference>
<evidence type="ECO:0000256" key="11">
    <source>
        <dbReference type="PIRSR" id="PIRSR036684-3"/>
    </source>
</evidence>
<proteinExistence type="inferred from homology"/>
<dbReference type="PANTHER" id="PTHR43237:SF4">
    <property type="entry name" value="NADP-DEPENDENT MALIC ENZYME"/>
    <property type="match status" value="1"/>
</dbReference>
<evidence type="ECO:0000256" key="2">
    <source>
        <dbReference type="ARBA" id="ARBA00001946"/>
    </source>
</evidence>
<dbReference type="InterPro" id="IPR042113">
    <property type="entry name" value="P_AcTrfase_dom1"/>
</dbReference>
<dbReference type="Gene3D" id="3.40.50.720">
    <property type="entry name" value="NAD(P)-binding Rossmann-like Domain"/>
    <property type="match status" value="1"/>
</dbReference>
<feature type="region of interest" description="Disordered" evidence="12">
    <location>
        <begin position="1"/>
        <end position="20"/>
    </location>
</feature>
<dbReference type="Pfam" id="PF01515">
    <property type="entry name" value="PTA_PTB"/>
    <property type="match status" value="1"/>
</dbReference>
<evidence type="ECO:0000256" key="4">
    <source>
        <dbReference type="ARBA" id="ARBA00008756"/>
    </source>
</evidence>
<dbReference type="CDD" id="cd05311">
    <property type="entry name" value="NAD_bind_2_malic_enz"/>
    <property type="match status" value="1"/>
</dbReference>
<dbReference type="SUPFAM" id="SSF51735">
    <property type="entry name" value="NAD(P)-binding Rossmann-fold domains"/>
    <property type="match status" value="1"/>
</dbReference>
<comment type="cofactor">
    <cofactor evidence="1">
        <name>Mn(2+)</name>
        <dbReference type="ChEBI" id="CHEBI:29035"/>
    </cofactor>
</comment>
<gene>
    <name evidence="15" type="ORF">FS320_28425</name>
</gene>
<dbReference type="GO" id="GO:0051287">
    <property type="term" value="F:NAD binding"/>
    <property type="evidence" value="ECO:0007669"/>
    <property type="project" value="InterPro"/>
</dbReference>
<dbReference type="InterPro" id="IPR037062">
    <property type="entry name" value="Malic_N_dom_sf"/>
</dbReference>
<feature type="binding site" evidence="10">
    <location>
        <position position="157"/>
    </location>
    <ligand>
        <name>a divalent metal cation</name>
        <dbReference type="ChEBI" id="CHEBI:60240"/>
    </ligand>
</feature>
<comment type="cofactor">
    <cofactor evidence="2">
        <name>Mg(2+)</name>
        <dbReference type="ChEBI" id="CHEBI:18420"/>
    </cofactor>
</comment>
<dbReference type="InterPro" id="IPR051674">
    <property type="entry name" value="Malate_Decarboxylase"/>
</dbReference>
<keyword evidence="16" id="KW-1185">Reference proteome</keyword>
<evidence type="ECO:0000256" key="12">
    <source>
        <dbReference type="SAM" id="MobiDB-lite"/>
    </source>
</evidence>
<dbReference type="AlphaFoldDB" id="A0A5N7MQL0"/>
<evidence type="ECO:0000259" key="14">
    <source>
        <dbReference type="SMART" id="SM01274"/>
    </source>
</evidence>
<evidence type="ECO:0000256" key="8">
    <source>
        <dbReference type="ARBA" id="ARBA00023268"/>
    </source>
</evidence>
<comment type="subunit">
    <text evidence="5">Homooctamer.</text>
</comment>
<comment type="similarity">
    <text evidence="4">In the C-terminal section; belongs to the phosphate acetyltransferase and butyryltransferase family.</text>
</comment>
<name>A0A5N7MQL0_9HYPH</name>
<evidence type="ECO:0000313" key="15">
    <source>
        <dbReference type="EMBL" id="MPR28940.1"/>
    </source>
</evidence>
<evidence type="ECO:0000256" key="6">
    <source>
        <dbReference type="ARBA" id="ARBA00022723"/>
    </source>
</evidence>
<dbReference type="InterPro" id="IPR036291">
    <property type="entry name" value="NAD(P)-bd_dom_sf"/>
</dbReference>
<evidence type="ECO:0000256" key="1">
    <source>
        <dbReference type="ARBA" id="ARBA00001936"/>
    </source>
</evidence>
<organism evidence="15 16">
    <name type="scientific">Microvirga tunisiensis</name>
    <dbReference type="NCBI Taxonomy" id="2108360"/>
    <lineage>
        <taxon>Bacteria</taxon>
        <taxon>Pseudomonadati</taxon>
        <taxon>Pseudomonadota</taxon>
        <taxon>Alphaproteobacteria</taxon>
        <taxon>Hyphomicrobiales</taxon>
        <taxon>Methylobacteriaceae</taxon>
        <taxon>Microvirga</taxon>
    </lineage>
</organism>
<dbReference type="SMART" id="SM00919">
    <property type="entry name" value="Malic_M"/>
    <property type="match status" value="1"/>
</dbReference>
<dbReference type="NCBIfam" id="NF009501">
    <property type="entry name" value="PRK12861.1"/>
    <property type="match status" value="1"/>
</dbReference>
<dbReference type="InterPro" id="IPR042112">
    <property type="entry name" value="P_AcTrfase_dom2"/>
</dbReference>
<dbReference type="Pfam" id="PF03949">
    <property type="entry name" value="Malic_M"/>
    <property type="match status" value="1"/>
</dbReference>
<evidence type="ECO:0000256" key="3">
    <source>
        <dbReference type="ARBA" id="ARBA00007686"/>
    </source>
</evidence>
<feature type="binding site" evidence="10">
    <location>
        <position position="156"/>
    </location>
    <ligand>
        <name>a divalent metal cation</name>
        <dbReference type="ChEBI" id="CHEBI:60240"/>
    </ligand>
</feature>
<dbReference type="Proteomes" id="UP000403266">
    <property type="component" value="Unassembled WGS sequence"/>
</dbReference>
<dbReference type="SUPFAM" id="SSF53223">
    <property type="entry name" value="Aminoacid dehydrogenase-like, N-terminal domain"/>
    <property type="match status" value="1"/>
</dbReference>
<dbReference type="GO" id="GO:0004470">
    <property type="term" value="F:malic enzyme activity"/>
    <property type="evidence" value="ECO:0007669"/>
    <property type="project" value="InterPro"/>
</dbReference>
<evidence type="ECO:0000256" key="7">
    <source>
        <dbReference type="ARBA" id="ARBA00023002"/>
    </source>
</evidence>
<feature type="binding site" evidence="11">
    <location>
        <position position="182"/>
    </location>
    <ligand>
        <name>a divalent metal cation</name>
        <dbReference type="ChEBI" id="CHEBI:60240"/>
    </ligand>
</feature>
<dbReference type="FunFam" id="3.40.50.720:FF:000095">
    <property type="entry name" value="NADP-dependent malic enzyme"/>
    <property type="match status" value="1"/>
</dbReference>
<dbReference type="OrthoDB" id="9805787at2"/>
<keyword evidence="8" id="KW-0511">Multifunctional enzyme</keyword>
<evidence type="ECO:0000256" key="10">
    <source>
        <dbReference type="PIRSR" id="PIRSR036684-2"/>
    </source>
</evidence>
<dbReference type="SUPFAM" id="SSF53659">
    <property type="entry name" value="Isocitrate/Isopropylmalate dehydrogenase-like"/>
    <property type="match status" value="1"/>
</dbReference>
<dbReference type="GO" id="GO:0016746">
    <property type="term" value="F:acyltransferase activity"/>
    <property type="evidence" value="ECO:0007669"/>
    <property type="project" value="InterPro"/>
</dbReference>
<dbReference type="GO" id="GO:0046872">
    <property type="term" value="F:metal ion binding"/>
    <property type="evidence" value="ECO:0007669"/>
    <property type="project" value="UniProtKB-KW"/>
</dbReference>
<dbReference type="InterPro" id="IPR046346">
    <property type="entry name" value="Aminoacid_DH-like_N_sf"/>
</dbReference>
<dbReference type="Gene3D" id="3.40.50.10380">
    <property type="entry name" value="Malic enzyme, N-terminal domain"/>
    <property type="match status" value="1"/>
</dbReference>
<dbReference type="InterPro" id="IPR012301">
    <property type="entry name" value="Malic_N_dom"/>
</dbReference>
<dbReference type="InterPro" id="IPR012302">
    <property type="entry name" value="Malic_NAD-bd"/>
</dbReference>
<evidence type="ECO:0000256" key="5">
    <source>
        <dbReference type="ARBA" id="ARBA00011823"/>
    </source>
</evidence>
<comment type="caution">
    <text evidence="15">The sequence shown here is derived from an EMBL/GenBank/DDBJ whole genome shotgun (WGS) entry which is preliminary data.</text>
</comment>
<dbReference type="EMBL" id="VOSK01000184">
    <property type="protein sequence ID" value="MPR28940.1"/>
    <property type="molecule type" value="Genomic_DNA"/>
</dbReference>
<keyword evidence="6 10" id="KW-0479">Metal-binding</keyword>
<dbReference type="PANTHER" id="PTHR43237">
    <property type="entry name" value="NADP-DEPENDENT MALIC ENZYME"/>
    <property type="match status" value="1"/>
</dbReference>
<feature type="binding site" evidence="11">
    <location>
        <begin position="96"/>
        <end position="103"/>
    </location>
    <ligand>
        <name>NADP(+)</name>
        <dbReference type="ChEBI" id="CHEBI:58349"/>
    </ligand>
</feature>
<dbReference type="InterPro" id="IPR012188">
    <property type="entry name" value="ME_PTA"/>
</dbReference>
<feature type="binding site" evidence="11">
    <location>
        <position position="307"/>
    </location>
    <ligand>
        <name>a divalent metal cation</name>
        <dbReference type="ChEBI" id="CHEBI:60240"/>
    </ligand>
</feature>
<feature type="domain" description="Malic enzyme NAD-binding" evidence="13">
    <location>
        <begin position="183"/>
        <end position="420"/>
    </location>
</feature>
<comment type="similarity">
    <text evidence="3">In the N-terminal section; belongs to the malic enzymes family.</text>
</comment>
<evidence type="ECO:0000259" key="13">
    <source>
        <dbReference type="SMART" id="SM00919"/>
    </source>
</evidence>
<dbReference type="InterPro" id="IPR002505">
    <property type="entry name" value="PTA_PTB"/>
</dbReference>
<dbReference type="RefSeq" id="WP_152715629.1">
    <property type="nucleotide sequence ID" value="NZ_VOSJ01000187.1"/>
</dbReference>
<dbReference type="Gene3D" id="3.40.50.10750">
    <property type="entry name" value="Isocitrate/Isopropylmalate dehydrogenase-like"/>
    <property type="match status" value="1"/>
</dbReference>
<protein>
    <submittedName>
        <fullName evidence="15">NADP-dependent malic enzyme</fullName>
    </submittedName>
</protein>
<reference evidence="15 16" key="1">
    <citation type="journal article" date="2019" name="Syst. Appl. Microbiol.">
        <title>Microvirga tunisiensis sp. nov., a root nodule symbiotic bacterium isolated from Lupinus micranthus and L. luteus grown in Northern Tunisia.</title>
        <authorList>
            <person name="Msaddak A."/>
            <person name="Rejili M."/>
            <person name="Duran D."/>
            <person name="Mars M."/>
            <person name="Palacios J.M."/>
            <person name="Ruiz-Argueso T."/>
            <person name="Rey L."/>
            <person name="Imperial J."/>
        </authorList>
    </citation>
    <scope>NUCLEOTIDE SEQUENCE [LARGE SCALE GENOMIC DNA]</scope>
    <source>
        <strain evidence="15 16">Lmie10</strain>
    </source>
</reference>
<dbReference type="FunFam" id="3.40.50.10380:FF:000003">
    <property type="entry name" value="NADP-dependent malic enzyme"/>
    <property type="match status" value="1"/>
</dbReference>
<feature type="domain" description="Malic enzyme N-terminal" evidence="14">
    <location>
        <begin position="38"/>
        <end position="171"/>
    </location>
</feature>
<dbReference type="InterPro" id="IPR045213">
    <property type="entry name" value="Malic_NAD-bd_bact_type"/>
</dbReference>
<dbReference type="PIRSF" id="PIRSF036684">
    <property type="entry name" value="ME_PTA"/>
    <property type="match status" value="1"/>
</dbReference>
<dbReference type="SMART" id="SM01274">
    <property type="entry name" value="malic"/>
    <property type="match status" value="1"/>
</dbReference>
<accession>A0A5N7MQL0</accession>